<accession>A0A834UWD0</accession>
<feature type="transmembrane region" description="Helical" evidence="2">
    <location>
        <begin position="282"/>
        <end position="303"/>
    </location>
</feature>
<reference evidence="3" key="1">
    <citation type="submission" date="2020-08" db="EMBL/GenBank/DDBJ databases">
        <authorList>
            <person name="Shumante A."/>
            <person name="Zimin A.V."/>
            <person name="Puiu D."/>
            <person name="Salzberg S.L."/>
        </authorList>
    </citation>
    <scope>NUCLEOTIDE SEQUENCE</scope>
    <source>
        <strain evidence="3">WC2-LM</strain>
        <tissue evidence="3">Liver</tissue>
    </source>
</reference>
<dbReference type="EMBL" id="WJEC01006512">
    <property type="protein sequence ID" value="KAF7472575.1"/>
    <property type="molecule type" value="Genomic_DNA"/>
</dbReference>
<proteinExistence type="predicted"/>
<evidence type="ECO:0000256" key="1">
    <source>
        <dbReference type="SAM" id="MobiDB-lite"/>
    </source>
</evidence>
<comment type="caution">
    <text evidence="3">The sequence shown here is derived from an EMBL/GenBank/DDBJ whole genome shotgun (WGS) entry which is preliminary data.</text>
</comment>
<keyword evidence="2" id="KW-0472">Membrane</keyword>
<evidence type="ECO:0000256" key="2">
    <source>
        <dbReference type="SAM" id="Phobius"/>
    </source>
</evidence>
<feature type="region of interest" description="Disordered" evidence="1">
    <location>
        <begin position="170"/>
        <end position="196"/>
    </location>
</feature>
<gene>
    <name evidence="3" type="ORF">GHT09_016545</name>
</gene>
<sequence>MTTGPDRLSGLLGSWQPQKDSGVSFLVGPAPEAPQSGQIRGTEPRDPRKPGIPAQKPEQGQELEFPYQQNLPTWAGAGGEPSSEAWVGAACAGTGGGSGASLGAGAREASRWGPGRTPPPRAFLVGPQPPSPGPSTEPERDWWWRLSLGGGRAGLLCRFPCRRCRRRRPASCAGRSDRQGSRSLAMGSGAAAYPGSGKVSQTCASGRAAAGHPQRRELQTWAPRLHSHRTRFWRTSRLKCSPKRARGCDRWAVPGAHQGGAPGSSIWRWESRMVCTRKTKTLVSTCVILSGMTNIICLLYVGWVTNYIASVYVRGQEPAPDKKLEEDKGDTLKIIERLDHLENVIKQHIQGTGAAGNLGRPRDPGVPIPRWVFGVSAHQSRECRALGPQTLVGWGSGSC</sequence>
<keyword evidence="2" id="KW-0812">Transmembrane</keyword>
<dbReference type="Proteomes" id="UP000662637">
    <property type="component" value="Unassembled WGS sequence"/>
</dbReference>
<organism evidence="3 4">
    <name type="scientific">Marmota monax</name>
    <name type="common">Woodchuck</name>
    <dbReference type="NCBI Taxonomy" id="9995"/>
    <lineage>
        <taxon>Eukaryota</taxon>
        <taxon>Metazoa</taxon>
        <taxon>Chordata</taxon>
        <taxon>Craniata</taxon>
        <taxon>Vertebrata</taxon>
        <taxon>Euteleostomi</taxon>
        <taxon>Mammalia</taxon>
        <taxon>Eutheria</taxon>
        <taxon>Euarchontoglires</taxon>
        <taxon>Glires</taxon>
        <taxon>Rodentia</taxon>
        <taxon>Sciuromorpha</taxon>
        <taxon>Sciuridae</taxon>
        <taxon>Xerinae</taxon>
        <taxon>Marmotini</taxon>
        <taxon>Marmota</taxon>
    </lineage>
</organism>
<name>A0A834UWD0_MARMO</name>
<keyword evidence="2" id="KW-1133">Transmembrane helix</keyword>
<evidence type="ECO:0000313" key="4">
    <source>
        <dbReference type="Proteomes" id="UP000662637"/>
    </source>
</evidence>
<evidence type="ECO:0008006" key="5">
    <source>
        <dbReference type="Google" id="ProtNLM"/>
    </source>
</evidence>
<evidence type="ECO:0000313" key="3">
    <source>
        <dbReference type="EMBL" id="KAF7472575.1"/>
    </source>
</evidence>
<protein>
    <recommendedName>
        <fullName evidence="5">Polypeptide N-acetylgalactosaminyltransferase 18</fullName>
    </recommendedName>
</protein>
<dbReference type="AlphaFoldDB" id="A0A834UWD0"/>
<feature type="region of interest" description="Disordered" evidence="1">
    <location>
        <begin position="1"/>
        <end position="81"/>
    </location>
</feature>